<gene>
    <name evidence="2" type="ORF">OTU49_005406</name>
</gene>
<organism evidence="2 3">
    <name type="scientific">Cherax quadricarinatus</name>
    <name type="common">Australian red claw crayfish</name>
    <dbReference type="NCBI Taxonomy" id="27406"/>
    <lineage>
        <taxon>Eukaryota</taxon>
        <taxon>Metazoa</taxon>
        <taxon>Ecdysozoa</taxon>
        <taxon>Arthropoda</taxon>
        <taxon>Crustacea</taxon>
        <taxon>Multicrustacea</taxon>
        <taxon>Malacostraca</taxon>
        <taxon>Eumalacostraca</taxon>
        <taxon>Eucarida</taxon>
        <taxon>Decapoda</taxon>
        <taxon>Pleocyemata</taxon>
        <taxon>Astacidea</taxon>
        <taxon>Parastacoidea</taxon>
        <taxon>Parastacidae</taxon>
        <taxon>Cherax</taxon>
    </lineage>
</organism>
<evidence type="ECO:0000313" key="3">
    <source>
        <dbReference type="Proteomes" id="UP001445076"/>
    </source>
</evidence>
<accession>A0AAW0X6X8</accession>
<dbReference type="EMBL" id="JARKIK010000047">
    <property type="protein sequence ID" value="KAK8735469.1"/>
    <property type="molecule type" value="Genomic_DNA"/>
</dbReference>
<dbReference type="SUPFAM" id="SSF48726">
    <property type="entry name" value="Immunoglobulin"/>
    <property type="match status" value="1"/>
</dbReference>
<dbReference type="AlphaFoldDB" id="A0AAW0X6X8"/>
<keyword evidence="1" id="KW-0732">Signal</keyword>
<sequence>MKRGPSSGYLGMLLLGLVAALQVTSGLEIVTIEGPGVVKNGSVPQLVLDCKYDITEYDKTGLVVKWYFNRQPFPVYQWIPTNEPQDLGLLKGRLNLDYTVSEEEYTKHRALAILRPTTELTGEYTCSISSFESEDLKRKSLIIYAPPVDMSMTYSKPSEDSVVVSCRAGGIYPEPNIAIFRSTTASRRRDVIEGAKIDRQHFPEMGYYNISIDLEVFDYELDSETMFQCVLTIPGTEYKLNEEILYFPGVPAIESSVSEGQLLQVYSLTISSLLLIVLYHYWQH</sequence>
<feature type="signal peptide" evidence="1">
    <location>
        <begin position="1"/>
        <end position="26"/>
    </location>
</feature>
<name>A0AAW0X6X8_CHEQU</name>
<comment type="caution">
    <text evidence="2">The sequence shown here is derived from an EMBL/GenBank/DDBJ whole genome shotgun (WGS) entry which is preliminary data.</text>
</comment>
<dbReference type="PANTHER" id="PTHR21261">
    <property type="entry name" value="BEAT PROTEIN"/>
    <property type="match status" value="1"/>
</dbReference>
<evidence type="ECO:0000313" key="2">
    <source>
        <dbReference type="EMBL" id="KAK8735469.1"/>
    </source>
</evidence>
<proteinExistence type="predicted"/>
<keyword evidence="3" id="KW-1185">Reference proteome</keyword>
<dbReference type="InterPro" id="IPR036179">
    <property type="entry name" value="Ig-like_dom_sf"/>
</dbReference>
<dbReference type="Proteomes" id="UP001445076">
    <property type="component" value="Unassembled WGS sequence"/>
</dbReference>
<feature type="chain" id="PRO_5043418565" description="Ig-like domain-containing protein" evidence="1">
    <location>
        <begin position="27"/>
        <end position="284"/>
    </location>
</feature>
<dbReference type="InterPro" id="IPR013783">
    <property type="entry name" value="Ig-like_fold"/>
</dbReference>
<evidence type="ECO:0000256" key="1">
    <source>
        <dbReference type="SAM" id="SignalP"/>
    </source>
</evidence>
<dbReference type="PANTHER" id="PTHR21261:SF2">
    <property type="entry name" value="GH04238P-RELATED"/>
    <property type="match status" value="1"/>
</dbReference>
<reference evidence="2 3" key="1">
    <citation type="journal article" date="2024" name="BMC Genomics">
        <title>Genome assembly of redclaw crayfish (Cherax quadricarinatus) provides insights into its immune adaptation and hypoxia tolerance.</title>
        <authorList>
            <person name="Liu Z."/>
            <person name="Zheng J."/>
            <person name="Li H."/>
            <person name="Fang K."/>
            <person name="Wang S."/>
            <person name="He J."/>
            <person name="Zhou D."/>
            <person name="Weng S."/>
            <person name="Chi M."/>
            <person name="Gu Z."/>
            <person name="He J."/>
            <person name="Li F."/>
            <person name="Wang M."/>
        </authorList>
    </citation>
    <scope>NUCLEOTIDE SEQUENCE [LARGE SCALE GENOMIC DNA]</scope>
    <source>
        <strain evidence="2">ZL_2023a</strain>
    </source>
</reference>
<evidence type="ECO:0008006" key="4">
    <source>
        <dbReference type="Google" id="ProtNLM"/>
    </source>
</evidence>
<dbReference type="Gene3D" id="2.60.40.10">
    <property type="entry name" value="Immunoglobulins"/>
    <property type="match status" value="1"/>
</dbReference>
<protein>
    <recommendedName>
        <fullName evidence="4">Ig-like domain-containing protein</fullName>
    </recommendedName>
</protein>